<dbReference type="AlphaFoldDB" id="D9S2W8"/>
<dbReference type="KEGG" id="toc:Toce_0983"/>
<proteinExistence type="predicted"/>
<dbReference type="Pfam" id="PF06970">
    <property type="entry name" value="RepA_N"/>
    <property type="match status" value="1"/>
</dbReference>
<dbReference type="STRING" id="555079.Toce_0983"/>
<feature type="domain" description="Replication initiator A N-terminal" evidence="1">
    <location>
        <begin position="16"/>
        <end position="90"/>
    </location>
</feature>
<evidence type="ECO:0000313" key="2">
    <source>
        <dbReference type="EMBL" id="ADL07745.1"/>
    </source>
</evidence>
<accession>D9S2W8</accession>
<dbReference type="RefSeq" id="WP_013275787.1">
    <property type="nucleotide sequence ID" value="NC_014377.1"/>
</dbReference>
<dbReference type="Proteomes" id="UP000000272">
    <property type="component" value="Chromosome"/>
</dbReference>
<dbReference type="EMBL" id="CP002131">
    <property type="protein sequence ID" value="ADL07745.1"/>
    <property type="molecule type" value="Genomic_DNA"/>
</dbReference>
<organism evidence="2 3">
    <name type="scientific">Thermosediminibacter oceani (strain ATCC BAA-1034 / DSM 16646 / JW/IW-1228P)</name>
    <dbReference type="NCBI Taxonomy" id="555079"/>
    <lineage>
        <taxon>Bacteria</taxon>
        <taxon>Bacillati</taxon>
        <taxon>Bacillota</taxon>
        <taxon>Clostridia</taxon>
        <taxon>Thermosediminibacterales</taxon>
        <taxon>Thermosediminibacteraceae</taxon>
        <taxon>Thermosediminibacter</taxon>
    </lineage>
</organism>
<dbReference type="eggNOG" id="COG1349">
    <property type="taxonomic scope" value="Bacteria"/>
</dbReference>
<reference evidence="2 3" key="1">
    <citation type="journal article" date="2010" name="Stand. Genomic Sci.">
        <title>Complete genome sequence of Thermosediminibacter oceani type strain (JW/IW-1228P).</title>
        <authorList>
            <person name="Pitluck S."/>
            <person name="Yasawong M."/>
            <person name="Munk C."/>
            <person name="Nolan M."/>
            <person name="Lapidus A."/>
            <person name="Lucas S."/>
            <person name="Glavina Del Rio T."/>
            <person name="Tice H."/>
            <person name="Cheng J.F."/>
            <person name="Bruce D."/>
            <person name="Detter C."/>
            <person name="Tapia R."/>
            <person name="Han C."/>
            <person name="Goodwin L."/>
            <person name="Liolios K."/>
            <person name="Ivanova N."/>
            <person name="Mavromatis K."/>
            <person name="Mikhailova N."/>
            <person name="Pati A."/>
            <person name="Chen A."/>
            <person name="Palaniappan K."/>
            <person name="Land M."/>
            <person name="Hauser L."/>
            <person name="Chang Y.J."/>
            <person name="Jeffries C.D."/>
            <person name="Rohde M."/>
            <person name="Spring S."/>
            <person name="Sikorski J."/>
            <person name="Goker M."/>
            <person name="Woyke T."/>
            <person name="Bristow J."/>
            <person name="Eisen J.A."/>
            <person name="Markowitz V."/>
            <person name="Hugenholtz P."/>
            <person name="Kyrpides N.C."/>
            <person name="Klenk H.P."/>
        </authorList>
    </citation>
    <scope>NUCLEOTIDE SEQUENCE [LARGE SCALE GENOMIC DNA]</scope>
    <source>
        <strain evidence="3">ATCC BAA-1034 / DSM 16646 / JW/IW-1228P</strain>
    </source>
</reference>
<protein>
    <submittedName>
        <fullName evidence="2">Replication initiator A domain protein</fullName>
    </submittedName>
</protein>
<dbReference type="InterPro" id="IPR036390">
    <property type="entry name" value="WH_DNA-bd_sf"/>
</dbReference>
<keyword evidence="3" id="KW-1185">Reference proteome</keyword>
<dbReference type="HOGENOM" id="CLU_958789_0_0_9"/>
<evidence type="ECO:0000259" key="1">
    <source>
        <dbReference type="Pfam" id="PF06970"/>
    </source>
</evidence>
<gene>
    <name evidence="2" type="ordered locus">Toce_0983</name>
</gene>
<evidence type="ECO:0000313" key="3">
    <source>
        <dbReference type="Proteomes" id="UP000000272"/>
    </source>
</evidence>
<name>D9S2W8_THEOJ</name>
<dbReference type="SUPFAM" id="SSF46785">
    <property type="entry name" value="Winged helix' DNA-binding domain"/>
    <property type="match status" value="1"/>
</dbReference>
<dbReference type="InterPro" id="IPR010724">
    <property type="entry name" value="RepA_N"/>
</dbReference>
<sequence length="281" mass="33194">MQEANFYKINEIDNMQFLIIPKTLFTSENYRDLLDGAKLLYAVLLERMQLSKKNGWADENGNVYIIYPREEIANFMKISIKTVVRYMKALKEYGLILEKRQGLSRPNIIYVLKPYSRDEEFFTSRVDSDVHSRMDNMTKTEWTNLPPNHTNMNHTEINKKNNTNTLVDKFHAITGRRNWKLFVILLKKYSYDYILEKLNYMEMFAKSHLIRNFEGFLASALRDNYMTVAQKIEKTSRKVLLETYQKLEYYRSVKPASKEVALAWITLIKNQLTGGMEVCPC</sequence>
<dbReference type="OrthoDB" id="9803733at2"/>